<keyword evidence="2" id="KW-0732">Signal</keyword>
<feature type="compositionally biased region" description="Gly residues" evidence="1">
    <location>
        <begin position="942"/>
        <end position="958"/>
    </location>
</feature>
<sequence length="1058" mass="112465">MKTNHRKVKSYVALLTAVACMATGTASLSASAVNSAVTGTNISQKQTQKLSETVYTFSDTEINLVLPNTAFANNLEKYSYSDTNVAGNTKSIGFSLVTTGDFKKYKAVVTNRLICNSVLGEMYNAGYSVVYAEPHGGTAVGSPLISIRIVKQNGNYSPQVTTVDASCIIPVDVSGITDSTATNEFYAITGEEGRELTGYFTTSTNCRIKMYKGKPVTVINGKSLLLDMFDLSGMPHAIGDRTFYKYVADSNGNVTSVTENDFNLAYASPKMKDMTLTQILPTTGTSYTVKGGYAIALPKGTYYNADFTMKSEYMDGETEGEVYSANHSPQIFDSSGYLIAGAVMSSIIDSKLNPSTQHESGMIYDIVSLFGYDNYYRELGLTNPVTDNQTEYGNIIRSTDIDKLVSDDTGKIDVVDNFYAITDKLASRTPASEMDSSKAKGNGDYITGLQELYTAKEDYKYPIISNVDSGDLTVDATGTYGADTAKKMFDGESNDYFVEFVGGKMAFVTHDADYKLLSYSGLQDIREVSTDYLDGDGNYEVLSEEKRDCKDAPVVDVTTEGGSDKLLFLPDCTYELADGTDLVRVRLKSFTDLNAYKPFKEDQGDNRGILYFYDSKYASPADAYADGGTCYAVKDGNYDVLLPVGDYTVTALVELDGGNDDYDVTDVTIGSFTSDYRDVDIDDMDNGDTPMMEWANGKSGVAAVDLTYNVPMEDIDLRSYIGNTGKVGGIKSIELSENQPAPEVPVATSTTKTGSGLPKGITLEDGVLSGTPTEVGQTKARITITAGNGSQLELNVTFRVKKAVPNVEVSVPDKDYEAGDDLPDLILGKDTPSGSVSWVVDEVKKLTEGDNTLTWEYTPDDENYDKVTGTLVINASPKQTTTTVTTATGGSESSVSGSGTETTDVTSSTVDSDSTATGAGTDQSSGNGSATTTSGSVTTAGTGNGSGTGTTGTSGSGNGSDTTTASSTDNSGAGSGTTTTATGTDVPKNTLYGDLNLDGKVNLTDAVMLNKAVIGTITLKGQAAINANTFSDDKIDSNDATALLQFLVRYIDTLPVTK</sequence>
<reference evidence="4 5" key="1">
    <citation type="submission" date="2018-08" db="EMBL/GenBank/DDBJ databases">
        <title>A genome reference for cultivated species of the human gut microbiota.</title>
        <authorList>
            <person name="Zou Y."/>
            <person name="Xue W."/>
            <person name="Luo G."/>
        </authorList>
    </citation>
    <scope>NUCLEOTIDE SEQUENCE [LARGE SCALE GENOMIC DNA]</scope>
    <source>
        <strain evidence="4 5">AF22-21</strain>
    </source>
</reference>
<dbReference type="Gene3D" id="2.60.40.10">
    <property type="entry name" value="Immunoglobulins"/>
    <property type="match status" value="1"/>
</dbReference>
<evidence type="ECO:0000313" key="5">
    <source>
        <dbReference type="Proteomes" id="UP000283295"/>
    </source>
</evidence>
<feature type="chain" id="PRO_5038443685" description="Dockerin domain-containing protein" evidence="2">
    <location>
        <begin position="33"/>
        <end position="1058"/>
    </location>
</feature>
<dbReference type="EMBL" id="QRVK01000006">
    <property type="protein sequence ID" value="RGS43524.1"/>
    <property type="molecule type" value="Genomic_DNA"/>
</dbReference>
<dbReference type="CDD" id="cd14256">
    <property type="entry name" value="Dockerin_I"/>
    <property type="match status" value="1"/>
</dbReference>
<dbReference type="Proteomes" id="UP000283295">
    <property type="component" value="Unassembled WGS sequence"/>
</dbReference>
<feature type="region of interest" description="Disordered" evidence="1">
    <location>
        <begin position="738"/>
        <end position="760"/>
    </location>
</feature>
<evidence type="ECO:0000313" key="4">
    <source>
        <dbReference type="EMBL" id="RGS43524.1"/>
    </source>
</evidence>
<evidence type="ECO:0000259" key="3">
    <source>
        <dbReference type="PROSITE" id="PS51766"/>
    </source>
</evidence>
<dbReference type="PROSITE" id="PS51766">
    <property type="entry name" value="DOCKERIN"/>
    <property type="match status" value="1"/>
</dbReference>
<feature type="compositionally biased region" description="Low complexity" evidence="1">
    <location>
        <begin position="880"/>
        <end position="941"/>
    </location>
</feature>
<protein>
    <recommendedName>
        <fullName evidence="3">Dockerin domain-containing protein</fullName>
    </recommendedName>
</protein>
<evidence type="ECO:0000256" key="2">
    <source>
        <dbReference type="SAM" id="SignalP"/>
    </source>
</evidence>
<organism evidence="4 5">
    <name type="scientific">Coprococcus eutactus</name>
    <dbReference type="NCBI Taxonomy" id="33043"/>
    <lineage>
        <taxon>Bacteria</taxon>
        <taxon>Bacillati</taxon>
        <taxon>Bacillota</taxon>
        <taxon>Clostridia</taxon>
        <taxon>Lachnospirales</taxon>
        <taxon>Lachnospiraceae</taxon>
        <taxon>Coprococcus</taxon>
    </lineage>
</organism>
<feature type="signal peptide" evidence="2">
    <location>
        <begin position="1"/>
        <end position="32"/>
    </location>
</feature>
<dbReference type="PROSITE" id="PS51257">
    <property type="entry name" value="PROKAR_LIPOPROTEIN"/>
    <property type="match status" value="1"/>
</dbReference>
<dbReference type="InterPro" id="IPR036439">
    <property type="entry name" value="Dockerin_dom_sf"/>
</dbReference>
<gene>
    <name evidence="4" type="ORF">DWX94_04190</name>
</gene>
<feature type="domain" description="Dockerin" evidence="3">
    <location>
        <begin position="988"/>
        <end position="1056"/>
    </location>
</feature>
<dbReference type="OrthoDB" id="1814867at2"/>
<proteinExistence type="predicted"/>
<feature type="region of interest" description="Disordered" evidence="1">
    <location>
        <begin position="879"/>
        <end position="990"/>
    </location>
</feature>
<dbReference type="InterPro" id="IPR013783">
    <property type="entry name" value="Ig-like_fold"/>
</dbReference>
<name>A0A3R6CVD6_9FIRM</name>
<dbReference type="InterPro" id="IPR016134">
    <property type="entry name" value="Dockerin_dom"/>
</dbReference>
<dbReference type="GO" id="GO:0000272">
    <property type="term" value="P:polysaccharide catabolic process"/>
    <property type="evidence" value="ECO:0007669"/>
    <property type="project" value="InterPro"/>
</dbReference>
<feature type="compositionally biased region" description="Low complexity" evidence="1">
    <location>
        <begin position="959"/>
        <end position="984"/>
    </location>
</feature>
<accession>A0A3R6CVD6</accession>
<dbReference type="Gene3D" id="1.10.1330.10">
    <property type="entry name" value="Dockerin domain"/>
    <property type="match status" value="1"/>
</dbReference>
<dbReference type="AlphaFoldDB" id="A0A3R6CVD6"/>
<evidence type="ECO:0000256" key="1">
    <source>
        <dbReference type="SAM" id="MobiDB-lite"/>
    </source>
</evidence>
<comment type="caution">
    <text evidence="4">The sequence shown here is derived from an EMBL/GenBank/DDBJ whole genome shotgun (WGS) entry which is preliminary data.</text>
</comment>
<dbReference type="SUPFAM" id="SSF63446">
    <property type="entry name" value="Type I dockerin domain"/>
    <property type="match status" value="1"/>
</dbReference>